<feature type="non-terminal residue" evidence="1">
    <location>
        <position position="1"/>
    </location>
</feature>
<dbReference type="EMBL" id="LVZM01012408">
    <property type="protein sequence ID" value="OUC44578.1"/>
    <property type="molecule type" value="Genomic_DNA"/>
</dbReference>
<dbReference type="AlphaFoldDB" id="A0A1Y3ENA4"/>
<evidence type="ECO:0000313" key="1">
    <source>
        <dbReference type="EMBL" id="OUC44578.1"/>
    </source>
</evidence>
<proteinExistence type="predicted"/>
<comment type="caution">
    <text evidence="1">The sequence shown here is derived from an EMBL/GenBank/DDBJ whole genome shotgun (WGS) entry which is preliminary data.</text>
</comment>
<organism evidence="1 2">
    <name type="scientific">Trichinella nativa</name>
    <dbReference type="NCBI Taxonomy" id="6335"/>
    <lineage>
        <taxon>Eukaryota</taxon>
        <taxon>Metazoa</taxon>
        <taxon>Ecdysozoa</taxon>
        <taxon>Nematoda</taxon>
        <taxon>Enoplea</taxon>
        <taxon>Dorylaimia</taxon>
        <taxon>Trichinellida</taxon>
        <taxon>Trichinellidae</taxon>
        <taxon>Trichinella</taxon>
    </lineage>
</organism>
<reference evidence="1 2" key="1">
    <citation type="submission" date="2015-04" db="EMBL/GenBank/DDBJ databases">
        <title>Draft genome of the roundworm Trichinella nativa.</title>
        <authorList>
            <person name="Mitreva M."/>
        </authorList>
    </citation>
    <scope>NUCLEOTIDE SEQUENCE [LARGE SCALE GENOMIC DNA]</scope>
    <source>
        <strain evidence="1 2">ISS45</strain>
    </source>
</reference>
<gene>
    <name evidence="1" type="ORF">D917_08981</name>
</gene>
<name>A0A1Y3ENA4_9BILA</name>
<protein>
    <submittedName>
        <fullName evidence="1">Uncharacterized protein</fullName>
    </submittedName>
</protein>
<evidence type="ECO:0000313" key="2">
    <source>
        <dbReference type="Proteomes" id="UP000243006"/>
    </source>
</evidence>
<sequence length="138" mass="15625">FIYPIINASNSQITIVAFQCSDSVSFFNQADISLDYTNSVDAVLNKQFVKNEPKLFLLFLFVRMIFQSPRRQLQIESRGRGGRAGGTTNGQTMSSADAFSHKLKPNFLIFDKVFCSSEKIYPMQIDVHVSKRKADMTI</sequence>
<dbReference type="Proteomes" id="UP000243006">
    <property type="component" value="Unassembled WGS sequence"/>
</dbReference>
<accession>A0A1Y3ENA4</accession>